<name>A0A9Q7UVQ6_9BURK</name>
<reference evidence="1 2" key="1">
    <citation type="submission" date="2018-01" db="EMBL/GenBank/DDBJ databases">
        <authorList>
            <person name="Clerissi C."/>
        </authorList>
    </citation>
    <scope>NUCLEOTIDE SEQUENCE [LARGE SCALE GENOMIC DNA]</scope>
    <source>
        <strain evidence="1">Cupriavidus taiwanensis SWF 66322</strain>
    </source>
</reference>
<organism evidence="1 2">
    <name type="scientific">Cupriavidus taiwanensis</name>
    <dbReference type="NCBI Taxonomy" id="164546"/>
    <lineage>
        <taxon>Bacteria</taxon>
        <taxon>Pseudomonadati</taxon>
        <taxon>Pseudomonadota</taxon>
        <taxon>Betaproteobacteria</taxon>
        <taxon>Burkholderiales</taxon>
        <taxon>Burkholderiaceae</taxon>
        <taxon>Cupriavidus</taxon>
    </lineage>
</organism>
<protein>
    <submittedName>
        <fullName evidence="1">Uncharacterized protein</fullName>
    </submittedName>
</protein>
<dbReference type="EMBL" id="LT984813">
    <property type="protein sequence ID" value="SPD65469.1"/>
    <property type="molecule type" value="Genomic_DNA"/>
</dbReference>
<proteinExistence type="predicted"/>
<dbReference type="Proteomes" id="UP000254259">
    <property type="component" value="Chromosome CBM2636"/>
</dbReference>
<evidence type="ECO:0000313" key="1">
    <source>
        <dbReference type="EMBL" id="SPD65469.1"/>
    </source>
</evidence>
<sequence length="198" mass="22436">MRLLMTPTLLVAILSSSVISAALTALIGGWYAIRTKRHEYVNDYYKKIISRRIEAYEKLESLIDQTKTSVLDTDNKLYHRLFAYDFKSDPSNHPAVQVARAIGNGQWFGERVFNLTQSFSYAVFGTPQDQAGMIQFGKDNYKKIAVLREQLEAEIARDLLHLHDVPRFLKARAKRIRAGFQHVSSEGSAGLSVTKKKA</sequence>
<dbReference type="AlphaFoldDB" id="A0A9Q7UVQ6"/>
<evidence type="ECO:0000313" key="2">
    <source>
        <dbReference type="Proteomes" id="UP000254259"/>
    </source>
</evidence>
<accession>A0A9Q7UVQ6</accession>
<gene>
    <name evidence="1" type="ORF">CBM2636_12492</name>
</gene>